<evidence type="ECO:0000256" key="4">
    <source>
        <dbReference type="ARBA" id="ARBA00005975"/>
    </source>
</evidence>
<evidence type="ECO:0000259" key="8">
    <source>
        <dbReference type="PROSITE" id="PS51837"/>
    </source>
</evidence>
<dbReference type="PANTHER" id="PTHR23292">
    <property type="entry name" value="LIPOPOLYSACCHARIDE-INDUCED TUMOR NECROSIS FACTOR-ALPHA FACTOR"/>
    <property type="match status" value="1"/>
</dbReference>
<comment type="similarity">
    <text evidence="4">Belongs to the CDIP1/LITAF family.</text>
</comment>
<evidence type="ECO:0000256" key="7">
    <source>
        <dbReference type="ARBA" id="ARBA00023136"/>
    </source>
</evidence>
<keyword evidence="7" id="KW-0472">Membrane</keyword>
<name>A0ABM1MNP1_NICVS</name>
<evidence type="ECO:0000313" key="10">
    <source>
        <dbReference type="RefSeq" id="XP_017776191.1"/>
    </source>
</evidence>
<dbReference type="RefSeq" id="XP_017776191.1">
    <property type="nucleotide sequence ID" value="XM_017920702.1"/>
</dbReference>
<dbReference type="InterPro" id="IPR006629">
    <property type="entry name" value="LITAF"/>
</dbReference>
<evidence type="ECO:0000313" key="9">
    <source>
        <dbReference type="Proteomes" id="UP000695000"/>
    </source>
</evidence>
<evidence type="ECO:0000256" key="1">
    <source>
        <dbReference type="ARBA" id="ARBA00004414"/>
    </source>
</evidence>
<proteinExistence type="inferred from homology"/>
<dbReference type="Pfam" id="PF10601">
    <property type="entry name" value="zf-LITAF-like"/>
    <property type="match status" value="1"/>
</dbReference>
<keyword evidence="5" id="KW-0479">Metal-binding</keyword>
<dbReference type="PANTHER" id="PTHR23292:SF6">
    <property type="entry name" value="FI16602P1-RELATED"/>
    <property type="match status" value="1"/>
</dbReference>
<dbReference type="SMART" id="SM00714">
    <property type="entry name" value="LITAF"/>
    <property type="match status" value="1"/>
</dbReference>
<dbReference type="InterPro" id="IPR037519">
    <property type="entry name" value="LITAF_fam"/>
</dbReference>
<dbReference type="PROSITE" id="PS51837">
    <property type="entry name" value="LITAF"/>
    <property type="match status" value="1"/>
</dbReference>
<evidence type="ECO:0000256" key="3">
    <source>
        <dbReference type="ARBA" id="ARBA00004630"/>
    </source>
</evidence>
<feature type="domain" description="LITAF" evidence="8">
    <location>
        <begin position="168"/>
        <end position="251"/>
    </location>
</feature>
<sequence>MAEGSESAEGSRISLRFKEEMHNLRDDAAGTSEGINPEITLVLKRPDFRKISGESVRKLESSTIIVIPLQHTLQQDRDDPPSEVELCEFEITPPPYSPLVLYSAPPVQGAPPTYSAILRIGPADTCSRRLGRRPEIRMQPSPPFIAPIPPPSYAEAQGLCLNQSRPLFPAVIDYEDSAWGPEPVTVFCPTCNNFVITNVRTRRSNVTHFSALALCICGCWPCCLLPYCMKSCKTTYHECPLCVTVIGIYNPWMRRMQPI</sequence>
<keyword evidence="6" id="KW-0862">Zinc</keyword>
<organism evidence="9 10">
    <name type="scientific">Nicrophorus vespilloides</name>
    <name type="common">Boreal carrion beetle</name>
    <dbReference type="NCBI Taxonomy" id="110193"/>
    <lineage>
        <taxon>Eukaryota</taxon>
        <taxon>Metazoa</taxon>
        <taxon>Ecdysozoa</taxon>
        <taxon>Arthropoda</taxon>
        <taxon>Hexapoda</taxon>
        <taxon>Insecta</taxon>
        <taxon>Pterygota</taxon>
        <taxon>Neoptera</taxon>
        <taxon>Endopterygota</taxon>
        <taxon>Coleoptera</taxon>
        <taxon>Polyphaga</taxon>
        <taxon>Staphyliniformia</taxon>
        <taxon>Silphidae</taxon>
        <taxon>Nicrophorinae</taxon>
        <taxon>Nicrophorus</taxon>
    </lineage>
</organism>
<keyword evidence="9" id="KW-1185">Reference proteome</keyword>
<comment type="subcellular location">
    <subcellularLocation>
        <location evidence="2">Endosome membrane</location>
        <topology evidence="2">Peripheral membrane protein</topology>
    </subcellularLocation>
    <subcellularLocation>
        <location evidence="1">Late endosome membrane</location>
    </subcellularLocation>
    <subcellularLocation>
        <location evidence="3">Lysosome membrane</location>
        <topology evidence="3">Peripheral membrane protein</topology>
        <orientation evidence="3">Cytoplasmic side</orientation>
    </subcellularLocation>
</comment>
<evidence type="ECO:0000256" key="5">
    <source>
        <dbReference type="ARBA" id="ARBA00022723"/>
    </source>
</evidence>
<accession>A0ABM1MNP1</accession>
<reference evidence="10" key="1">
    <citation type="submission" date="2025-08" db="UniProtKB">
        <authorList>
            <consortium name="RefSeq"/>
        </authorList>
    </citation>
    <scope>IDENTIFICATION</scope>
    <source>
        <tissue evidence="10">Whole Larva</tissue>
    </source>
</reference>
<evidence type="ECO:0000256" key="2">
    <source>
        <dbReference type="ARBA" id="ARBA00004481"/>
    </source>
</evidence>
<evidence type="ECO:0000256" key="6">
    <source>
        <dbReference type="ARBA" id="ARBA00022833"/>
    </source>
</evidence>
<protein>
    <submittedName>
        <fullName evidence="10">Lipopolysaccharide-induced tumor necrosis factor-alpha factor homolog isoform X1</fullName>
    </submittedName>
</protein>
<dbReference type="Proteomes" id="UP000695000">
    <property type="component" value="Unplaced"/>
</dbReference>
<gene>
    <name evidence="10" type="primary">LOC108562390</name>
</gene>
<dbReference type="GeneID" id="108562390"/>